<dbReference type="Gene3D" id="3.90.550.10">
    <property type="entry name" value="Spore Coat Polysaccharide Biosynthesis Protein SpsA, Chain A"/>
    <property type="match status" value="1"/>
</dbReference>
<dbReference type="PANTHER" id="PTHR22916:SF3">
    <property type="entry name" value="UDP-GLCNAC:BETAGAL BETA-1,3-N-ACETYLGLUCOSAMINYLTRANSFERASE-LIKE PROTEIN 1"/>
    <property type="match status" value="1"/>
</dbReference>
<accession>A0A2V2N8D3</accession>
<dbReference type="SUPFAM" id="SSF53448">
    <property type="entry name" value="Nucleotide-diphospho-sugar transferases"/>
    <property type="match status" value="1"/>
</dbReference>
<organism evidence="2 3">
    <name type="scientific">Methanospirillum lacunae</name>
    <dbReference type="NCBI Taxonomy" id="668570"/>
    <lineage>
        <taxon>Archaea</taxon>
        <taxon>Methanobacteriati</taxon>
        <taxon>Methanobacteriota</taxon>
        <taxon>Stenosarchaea group</taxon>
        <taxon>Methanomicrobia</taxon>
        <taxon>Methanomicrobiales</taxon>
        <taxon>Methanospirillaceae</taxon>
        <taxon>Methanospirillum</taxon>
    </lineage>
</organism>
<dbReference type="InterPro" id="IPR029044">
    <property type="entry name" value="Nucleotide-diphossugar_trans"/>
</dbReference>
<name>A0A2V2N8D3_9EURY</name>
<reference evidence="2 3" key="1">
    <citation type="submission" date="2018-05" db="EMBL/GenBank/DDBJ databases">
        <title>Draft genome of Methanospirillum lacunae Ki8-1.</title>
        <authorList>
            <person name="Dueholm M.S."/>
            <person name="Nielsen P.H."/>
            <person name="Bakmann L.F."/>
            <person name="Otzen D.E."/>
        </authorList>
    </citation>
    <scope>NUCLEOTIDE SEQUENCE [LARGE SCALE GENOMIC DNA]</scope>
    <source>
        <strain evidence="2 3">Ki8-1</strain>
    </source>
</reference>
<proteinExistence type="predicted"/>
<dbReference type="PANTHER" id="PTHR22916">
    <property type="entry name" value="GLYCOSYLTRANSFERASE"/>
    <property type="match status" value="1"/>
</dbReference>
<dbReference type="RefSeq" id="WP_109968279.1">
    <property type="nucleotide sequence ID" value="NZ_CP176093.1"/>
</dbReference>
<protein>
    <submittedName>
        <fullName evidence="2">Glycosyltransferase family 2 protein</fullName>
    </submittedName>
</protein>
<comment type="caution">
    <text evidence="2">The sequence shown here is derived from an EMBL/GenBank/DDBJ whole genome shotgun (WGS) entry which is preliminary data.</text>
</comment>
<dbReference type="GO" id="GO:0016758">
    <property type="term" value="F:hexosyltransferase activity"/>
    <property type="evidence" value="ECO:0007669"/>
    <property type="project" value="UniProtKB-ARBA"/>
</dbReference>
<dbReference type="EMBL" id="QGMY01000006">
    <property type="protein sequence ID" value="PWR72768.1"/>
    <property type="molecule type" value="Genomic_DNA"/>
</dbReference>
<keyword evidence="3" id="KW-1185">Reference proteome</keyword>
<feature type="domain" description="Glycosyltransferase 2-like" evidence="1">
    <location>
        <begin position="6"/>
        <end position="144"/>
    </location>
</feature>
<dbReference type="Pfam" id="PF00535">
    <property type="entry name" value="Glycos_transf_2"/>
    <property type="match status" value="1"/>
</dbReference>
<dbReference type="OrthoDB" id="46222at2157"/>
<dbReference type="InterPro" id="IPR001173">
    <property type="entry name" value="Glyco_trans_2-like"/>
</dbReference>
<evidence type="ECO:0000313" key="2">
    <source>
        <dbReference type="EMBL" id="PWR72768.1"/>
    </source>
</evidence>
<keyword evidence="2" id="KW-0808">Transferase</keyword>
<evidence type="ECO:0000313" key="3">
    <source>
        <dbReference type="Proteomes" id="UP000245657"/>
    </source>
</evidence>
<dbReference type="Proteomes" id="UP000245657">
    <property type="component" value="Unassembled WGS sequence"/>
</dbReference>
<evidence type="ECO:0000259" key="1">
    <source>
        <dbReference type="Pfam" id="PF00535"/>
    </source>
</evidence>
<dbReference type="GeneID" id="97548530"/>
<dbReference type="AlphaFoldDB" id="A0A2V2N8D3"/>
<gene>
    <name evidence="2" type="ORF">DK846_07400</name>
</gene>
<sequence length="322" mass="36871">MNPLISVIIPLFNKEPHILRSINSVLKQTFQKFEIVIIDDGSTDNGPEMVKKINDSRIKLIQQINSGVSVARNRGIQNINTDFITFLDADDEWTPNHLQILFNLQKTYPGAGAYVTSYSRCNSKGIIRKMNNKYIEKYPWEGIIPDYFRAATEEDPPVCSSSVGIPKYVFSEIGMFLEGEPMGEDLDMWGRIAIKYSIAFSWRGESKVYVDAVNRSGLTKVLNPNLPFINSGKKAIERGEVHETMINEVSEYISYLQLGIAYHFLLRDDSDSAAKILKECKTNTYKIQKNLLFLFSRLPIISFKIFRGINKLILWCWNKECN</sequence>
<dbReference type="CDD" id="cd00761">
    <property type="entry name" value="Glyco_tranf_GTA_type"/>
    <property type="match status" value="1"/>
</dbReference>